<feature type="domain" description="JmjC" evidence="2">
    <location>
        <begin position="134"/>
        <end position="299"/>
    </location>
</feature>
<dbReference type="AlphaFoldDB" id="A0A813P5D7"/>
<dbReference type="Gene3D" id="2.60.120.650">
    <property type="entry name" value="Cupin"/>
    <property type="match status" value="1"/>
</dbReference>
<protein>
    <recommendedName>
        <fullName evidence="6">JmjC domain-containing protein</fullName>
    </recommendedName>
</protein>
<evidence type="ECO:0008006" key="6">
    <source>
        <dbReference type="Google" id="ProtNLM"/>
    </source>
</evidence>
<dbReference type="EMBL" id="CAJOAY010001133">
    <property type="protein sequence ID" value="CAF3798638.1"/>
    <property type="molecule type" value="Genomic_DNA"/>
</dbReference>
<dbReference type="Proteomes" id="UP000663891">
    <property type="component" value="Unassembled WGS sequence"/>
</dbReference>
<evidence type="ECO:0000259" key="2">
    <source>
        <dbReference type="PROSITE" id="PS51184"/>
    </source>
</evidence>
<dbReference type="OrthoDB" id="1678912at2759"/>
<dbReference type="Proteomes" id="UP000663881">
    <property type="component" value="Unassembled WGS sequence"/>
</dbReference>
<name>A0A813P5D7_9BILA</name>
<proteinExistence type="predicted"/>
<dbReference type="InterPro" id="IPR003349">
    <property type="entry name" value="JmjN"/>
</dbReference>
<organism evidence="3 5">
    <name type="scientific">Adineta steineri</name>
    <dbReference type="NCBI Taxonomy" id="433720"/>
    <lineage>
        <taxon>Eukaryota</taxon>
        <taxon>Metazoa</taxon>
        <taxon>Spiralia</taxon>
        <taxon>Gnathifera</taxon>
        <taxon>Rotifera</taxon>
        <taxon>Eurotatoria</taxon>
        <taxon>Bdelloidea</taxon>
        <taxon>Adinetida</taxon>
        <taxon>Adinetidae</taxon>
        <taxon>Adineta</taxon>
    </lineage>
</organism>
<dbReference type="Pfam" id="PF02373">
    <property type="entry name" value="JmjC"/>
    <property type="match status" value="1"/>
</dbReference>
<dbReference type="PANTHER" id="PTHR10694:SF7">
    <property type="entry name" value="[HISTONE H3]-TRIMETHYL-L-LYSINE(9) DEMETHYLASE"/>
    <property type="match status" value="1"/>
</dbReference>
<dbReference type="PROSITE" id="PS51184">
    <property type="entry name" value="JMJC"/>
    <property type="match status" value="1"/>
</dbReference>
<feature type="domain" description="JmjN" evidence="1">
    <location>
        <begin position="1"/>
        <end position="38"/>
    </location>
</feature>
<reference evidence="3" key="1">
    <citation type="submission" date="2021-02" db="EMBL/GenBank/DDBJ databases">
        <authorList>
            <person name="Nowell W R."/>
        </authorList>
    </citation>
    <scope>NUCLEOTIDE SEQUENCE</scope>
</reference>
<dbReference type="GO" id="GO:0051864">
    <property type="term" value="F:histone H3K36 demethylase activity"/>
    <property type="evidence" value="ECO:0007669"/>
    <property type="project" value="TreeGrafter"/>
</dbReference>
<dbReference type="EMBL" id="CAJNON010000004">
    <property type="protein sequence ID" value="CAF0745631.1"/>
    <property type="molecule type" value="Genomic_DNA"/>
</dbReference>
<dbReference type="GO" id="GO:0005634">
    <property type="term" value="C:nucleus"/>
    <property type="evidence" value="ECO:0007669"/>
    <property type="project" value="TreeGrafter"/>
</dbReference>
<dbReference type="SMART" id="SM00558">
    <property type="entry name" value="JmjC"/>
    <property type="match status" value="1"/>
</dbReference>
<evidence type="ECO:0000313" key="4">
    <source>
        <dbReference type="EMBL" id="CAF3798638.1"/>
    </source>
</evidence>
<evidence type="ECO:0000313" key="5">
    <source>
        <dbReference type="Proteomes" id="UP000663891"/>
    </source>
</evidence>
<dbReference type="SUPFAM" id="SSF51197">
    <property type="entry name" value="Clavaminate synthase-like"/>
    <property type="match status" value="1"/>
</dbReference>
<evidence type="ECO:0000259" key="1">
    <source>
        <dbReference type="PROSITE" id="PS51183"/>
    </source>
</evidence>
<gene>
    <name evidence="4" type="ORF">OKA104_LOCUS18347</name>
    <name evidence="3" type="ORF">VCS650_LOCUS931</name>
</gene>
<dbReference type="GO" id="GO:0010468">
    <property type="term" value="P:regulation of gene expression"/>
    <property type="evidence" value="ECO:0007669"/>
    <property type="project" value="TreeGrafter"/>
</dbReference>
<dbReference type="PANTHER" id="PTHR10694">
    <property type="entry name" value="LYSINE-SPECIFIC DEMETHYLASE"/>
    <property type="match status" value="1"/>
</dbReference>
<evidence type="ECO:0000313" key="3">
    <source>
        <dbReference type="EMBL" id="CAF0745631.1"/>
    </source>
</evidence>
<accession>A0A813P5D7</accession>
<comment type="caution">
    <text evidence="3">The sequence shown here is derived from an EMBL/GenBank/DDBJ whole genome shotgun (WGS) entry which is preliminary data.</text>
</comment>
<dbReference type="InterPro" id="IPR003347">
    <property type="entry name" value="JmjC_dom"/>
</dbReference>
<dbReference type="GO" id="GO:0032454">
    <property type="term" value="F:histone H3K9 demethylase activity"/>
    <property type="evidence" value="ECO:0007669"/>
    <property type="project" value="TreeGrafter"/>
</dbReference>
<dbReference type="PROSITE" id="PS51183">
    <property type="entry name" value="JMJN"/>
    <property type="match status" value="1"/>
</dbReference>
<dbReference type="GO" id="GO:0000785">
    <property type="term" value="C:chromatin"/>
    <property type="evidence" value="ECO:0007669"/>
    <property type="project" value="TreeGrafter"/>
</dbReference>
<sequence>MPTMSEFTHLCSYIYNNETLIAPYGACKIIPPREWIKAKTLSISSINSSPRVSRQNITKLSPLVFHVINSQRKTSGERQTISLKTFIDHAHRPQNRVPFKVTDIESEFWKMINSCHIIKRPIHYANNINSSLFLRSETIFNVNDIPFKSLLSLTTQRITGITSPFLHIGMFGSMFALHTAENDLFSMNYMHEGSSKFWYFIPSSYANQLEQCLQHADILNTSHCQTSLRHKDLFLNPNELFQLHKIPVYKTEQHPNEIIVTFPRVYHWGFSGGFNVTESVNFALPSWVPFGQLTSSCTCQERDSFVKIDMKPFHELNIQNYIDTHLNNLFLQLDNNLLTPSTEQSMIDSGINLSLEQIATTITTNLFSQEFDAFISGNWFDFYSASDTYLTHPSSCTANIQQSLPSSLRTSSMSSEELLLVGCSTTPPESNNLIEGEDEIAANTACIRRKWIEDKNTLISQLIADVNKPQISSIHQWELLINSDDIDLNDYLPENIRHSVDHRKKTIESFADWTVAFTYFSKAIIYLFKHRESELDAHFERISNLYREESPPIKLMLAYEADIRHHVAIMPHLSLFADFSCMYILKHILHGFGDNKCLKVLTSIRQANENQKNLLITIFIVEQVLFYQKVL</sequence>